<keyword evidence="4" id="KW-1185">Reference proteome</keyword>
<dbReference type="OrthoDB" id="442087at2759"/>
<sequence length="187" mass="22072">MASTLFKNLYADLGIEPSASSDDIRKAYRKRALETHPDKLELNASDKEKQEAERQFHRVHEAFEILSDTIKRKAYDNRMNARSDPSLLSEEATRRINERKAWALRQREEGEKRIATVKAELEREKREKQEVLERMAREAAMVTELLQEMYQLNPEFAARRQAVLQRKAERERTKLHKQAKLQRPIIS</sequence>
<evidence type="ECO:0000259" key="2">
    <source>
        <dbReference type="PROSITE" id="PS50076"/>
    </source>
</evidence>
<dbReference type="InterPro" id="IPR001623">
    <property type="entry name" value="DnaJ_domain"/>
</dbReference>
<keyword evidence="1" id="KW-0175">Coiled coil</keyword>
<gene>
    <name evidence="3" type="ORF">HYPSUDRAFT_62513</name>
</gene>
<protein>
    <recommendedName>
        <fullName evidence="2">J domain-containing protein</fullName>
    </recommendedName>
</protein>
<reference evidence="4" key="1">
    <citation type="submission" date="2014-04" db="EMBL/GenBank/DDBJ databases">
        <title>Evolutionary Origins and Diversification of the Mycorrhizal Mutualists.</title>
        <authorList>
            <consortium name="DOE Joint Genome Institute"/>
            <consortium name="Mycorrhizal Genomics Consortium"/>
            <person name="Kohler A."/>
            <person name="Kuo A."/>
            <person name="Nagy L.G."/>
            <person name="Floudas D."/>
            <person name="Copeland A."/>
            <person name="Barry K.W."/>
            <person name="Cichocki N."/>
            <person name="Veneault-Fourrey C."/>
            <person name="LaButti K."/>
            <person name="Lindquist E.A."/>
            <person name="Lipzen A."/>
            <person name="Lundell T."/>
            <person name="Morin E."/>
            <person name="Murat C."/>
            <person name="Riley R."/>
            <person name="Ohm R."/>
            <person name="Sun H."/>
            <person name="Tunlid A."/>
            <person name="Henrissat B."/>
            <person name="Grigoriev I.V."/>
            <person name="Hibbett D.S."/>
            <person name="Martin F."/>
        </authorList>
    </citation>
    <scope>NUCLEOTIDE SEQUENCE [LARGE SCALE GENOMIC DNA]</scope>
    <source>
        <strain evidence="4">FD-334 SS-4</strain>
    </source>
</reference>
<dbReference type="PROSITE" id="PS00636">
    <property type="entry name" value="DNAJ_1"/>
    <property type="match status" value="1"/>
</dbReference>
<dbReference type="SUPFAM" id="SSF46565">
    <property type="entry name" value="Chaperone J-domain"/>
    <property type="match status" value="1"/>
</dbReference>
<name>A0A0D2MVX2_HYPSF</name>
<dbReference type="InterPro" id="IPR036869">
    <property type="entry name" value="J_dom_sf"/>
</dbReference>
<dbReference type="CDD" id="cd06257">
    <property type="entry name" value="DnaJ"/>
    <property type="match status" value="1"/>
</dbReference>
<dbReference type="EMBL" id="KN817522">
    <property type="protein sequence ID" value="KJA28123.1"/>
    <property type="molecule type" value="Genomic_DNA"/>
</dbReference>
<dbReference type="OMA" id="RRCPEWE"/>
<accession>A0A0D2MVX2</accession>
<dbReference type="GO" id="GO:0005634">
    <property type="term" value="C:nucleus"/>
    <property type="evidence" value="ECO:0007669"/>
    <property type="project" value="TreeGrafter"/>
</dbReference>
<dbReference type="Gene3D" id="1.10.287.110">
    <property type="entry name" value="DnaJ domain"/>
    <property type="match status" value="1"/>
</dbReference>
<feature type="domain" description="J" evidence="2">
    <location>
        <begin position="8"/>
        <end position="79"/>
    </location>
</feature>
<dbReference type="GO" id="GO:0031072">
    <property type="term" value="F:heat shock protein binding"/>
    <property type="evidence" value="ECO:0007669"/>
    <property type="project" value="TreeGrafter"/>
</dbReference>
<dbReference type="GO" id="GO:0005737">
    <property type="term" value="C:cytoplasm"/>
    <property type="evidence" value="ECO:0007669"/>
    <property type="project" value="TreeGrafter"/>
</dbReference>
<proteinExistence type="predicted"/>
<dbReference type="AlphaFoldDB" id="A0A0D2MVX2"/>
<dbReference type="Pfam" id="PF00226">
    <property type="entry name" value="DnaJ"/>
    <property type="match status" value="1"/>
</dbReference>
<dbReference type="PANTHER" id="PTHR44144:SF1">
    <property type="entry name" value="DNAJ HOMOLOG SUBFAMILY C MEMBER 9"/>
    <property type="match status" value="1"/>
</dbReference>
<feature type="coiled-coil region" evidence="1">
    <location>
        <begin position="107"/>
        <end position="141"/>
    </location>
</feature>
<dbReference type="STRING" id="945553.A0A0D2MVX2"/>
<dbReference type="PRINTS" id="PR00625">
    <property type="entry name" value="JDOMAIN"/>
</dbReference>
<evidence type="ECO:0000256" key="1">
    <source>
        <dbReference type="SAM" id="Coils"/>
    </source>
</evidence>
<organism evidence="3 4">
    <name type="scientific">Hypholoma sublateritium (strain FD-334 SS-4)</name>
    <dbReference type="NCBI Taxonomy" id="945553"/>
    <lineage>
        <taxon>Eukaryota</taxon>
        <taxon>Fungi</taxon>
        <taxon>Dikarya</taxon>
        <taxon>Basidiomycota</taxon>
        <taxon>Agaricomycotina</taxon>
        <taxon>Agaricomycetes</taxon>
        <taxon>Agaricomycetidae</taxon>
        <taxon>Agaricales</taxon>
        <taxon>Agaricineae</taxon>
        <taxon>Strophariaceae</taxon>
        <taxon>Hypholoma</taxon>
    </lineage>
</organism>
<dbReference type="SMART" id="SM00271">
    <property type="entry name" value="DnaJ"/>
    <property type="match status" value="1"/>
</dbReference>
<evidence type="ECO:0000313" key="4">
    <source>
        <dbReference type="Proteomes" id="UP000054270"/>
    </source>
</evidence>
<dbReference type="InterPro" id="IPR018253">
    <property type="entry name" value="DnaJ_domain_CS"/>
</dbReference>
<dbReference type="InterPro" id="IPR052594">
    <property type="entry name" value="J_domain-containing_protein"/>
</dbReference>
<dbReference type="Proteomes" id="UP000054270">
    <property type="component" value="Unassembled WGS sequence"/>
</dbReference>
<dbReference type="PANTHER" id="PTHR44144">
    <property type="entry name" value="DNAJ HOMOLOG SUBFAMILY C MEMBER 9"/>
    <property type="match status" value="1"/>
</dbReference>
<evidence type="ECO:0000313" key="3">
    <source>
        <dbReference type="EMBL" id="KJA28123.1"/>
    </source>
</evidence>
<dbReference type="PROSITE" id="PS50076">
    <property type="entry name" value="DNAJ_2"/>
    <property type="match status" value="1"/>
</dbReference>